<sequence>MNDIEQTTANAKSLMKNFSKRTGLDPENGQISQRYLWTDAFALLNFLALKKRDGSNENQDLALKLIHEVHHHLGKFTPNDPRTGWISELPEEKAKNHPAVKGLRIGKQLPERKHEESYNQQLEWQRDGQYFHYHTRWIAALLKAGELLEKKEFAKWAAELSLAGSYFIIHKNNDISMHWKMSVDLSRPLVPAMGAHDPLEGLLCALQAREMSELYNEEFDIYIEDLKLLCQYSNWQMEDALGIGGLLLNVIRATELQKKIDLPDSVKPERLLRVVEQSLKAFYRSYEPEKSAKYRLPFRECGLSLGLRCLQGNLEFLEKNGLKPDIASKIWSIADEIEAFWLSPEHTKVSTFQDHLDINEVSLAASLLAQNAPNIYTRTHSLKQ</sequence>
<keyword evidence="2" id="KW-1185">Reference proteome</keyword>
<dbReference type="Proteomes" id="UP001597049">
    <property type="component" value="Unassembled WGS sequence"/>
</dbReference>
<proteinExistence type="predicted"/>
<dbReference type="EMBL" id="JBHTIV010000023">
    <property type="protein sequence ID" value="MFD0933526.1"/>
    <property type="molecule type" value="Genomic_DNA"/>
</dbReference>
<protein>
    <submittedName>
        <fullName evidence="1">Uncharacterized protein</fullName>
    </submittedName>
</protein>
<evidence type="ECO:0000313" key="2">
    <source>
        <dbReference type="Proteomes" id="UP001597049"/>
    </source>
</evidence>
<evidence type="ECO:0000313" key="1">
    <source>
        <dbReference type="EMBL" id="MFD0933526.1"/>
    </source>
</evidence>
<dbReference type="RefSeq" id="WP_379658819.1">
    <property type="nucleotide sequence ID" value="NZ_JBHTIV010000023.1"/>
</dbReference>
<name>A0ABW3GSK4_9FLAO</name>
<comment type="caution">
    <text evidence="1">The sequence shown here is derived from an EMBL/GenBank/DDBJ whole genome shotgun (WGS) entry which is preliminary data.</text>
</comment>
<organism evidence="1 2">
    <name type="scientific">Psychroflexus salinarum</name>
    <dbReference type="NCBI Taxonomy" id="546024"/>
    <lineage>
        <taxon>Bacteria</taxon>
        <taxon>Pseudomonadati</taxon>
        <taxon>Bacteroidota</taxon>
        <taxon>Flavobacteriia</taxon>
        <taxon>Flavobacteriales</taxon>
        <taxon>Flavobacteriaceae</taxon>
        <taxon>Psychroflexus</taxon>
    </lineage>
</organism>
<accession>A0ABW3GSK4</accession>
<gene>
    <name evidence="1" type="ORF">ACFQ0R_13050</name>
</gene>
<reference evidence="2" key="1">
    <citation type="journal article" date="2019" name="Int. J. Syst. Evol. Microbiol.">
        <title>The Global Catalogue of Microorganisms (GCM) 10K type strain sequencing project: providing services to taxonomists for standard genome sequencing and annotation.</title>
        <authorList>
            <consortium name="The Broad Institute Genomics Platform"/>
            <consortium name="The Broad Institute Genome Sequencing Center for Infectious Disease"/>
            <person name="Wu L."/>
            <person name="Ma J."/>
        </authorList>
    </citation>
    <scope>NUCLEOTIDE SEQUENCE [LARGE SCALE GENOMIC DNA]</scope>
    <source>
        <strain evidence="2">CCUG 56752</strain>
    </source>
</reference>